<gene>
    <name evidence="2" type="ORF">GCM10022402_46140</name>
</gene>
<evidence type="ECO:0000256" key="1">
    <source>
        <dbReference type="SAM" id="Phobius"/>
    </source>
</evidence>
<keyword evidence="1" id="KW-1133">Transmembrane helix</keyword>
<name>A0ABP7GF76_9ACTN</name>
<feature type="transmembrane region" description="Helical" evidence="1">
    <location>
        <begin position="107"/>
        <end position="127"/>
    </location>
</feature>
<keyword evidence="1" id="KW-0812">Transmembrane</keyword>
<accession>A0ABP7GF76</accession>
<proteinExistence type="predicted"/>
<evidence type="ECO:0008006" key="4">
    <source>
        <dbReference type="Google" id="ProtNLM"/>
    </source>
</evidence>
<sequence length="133" mass="14378">MDGRDPGGARRDPAIVQAEIERAQQRLVVALDEIVDRTSPKRVARRQWQHVRDSGGHLLEEVRALIAGEEAVRVDRSEVEPSEGAVMLKGDSQAVSTYRSRGAGPPAAVVAGVGAGVAVAVGAVVLWRRRRRR</sequence>
<evidence type="ECO:0000313" key="2">
    <source>
        <dbReference type="EMBL" id="GAA3763527.1"/>
    </source>
</evidence>
<dbReference type="InterPro" id="IPR022062">
    <property type="entry name" value="DUF3618"/>
</dbReference>
<organism evidence="2 3">
    <name type="scientific">Salinactinospora qingdaonensis</name>
    <dbReference type="NCBI Taxonomy" id="702744"/>
    <lineage>
        <taxon>Bacteria</taxon>
        <taxon>Bacillati</taxon>
        <taxon>Actinomycetota</taxon>
        <taxon>Actinomycetes</taxon>
        <taxon>Streptosporangiales</taxon>
        <taxon>Nocardiopsidaceae</taxon>
        <taxon>Salinactinospora</taxon>
    </lineage>
</organism>
<dbReference type="RefSeq" id="WP_344976423.1">
    <property type="nucleotide sequence ID" value="NZ_BAABDD010000039.1"/>
</dbReference>
<dbReference type="EMBL" id="BAABDD010000039">
    <property type="protein sequence ID" value="GAA3763527.1"/>
    <property type="molecule type" value="Genomic_DNA"/>
</dbReference>
<keyword evidence="3" id="KW-1185">Reference proteome</keyword>
<evidence type="ECO:0000313" key="3">
    <source>
        <dbReference type="Proteomes" id="UP001500908"/>
    </source>
</evidence>
<dbReference type="Pfam" id="PF12277">
    <property type="entry name" value="DUF3618"/>
    <property type="match status" value="1"/>
</dbReference>
<dbReference type="Proteomes" id="UP001500908">
    <property type="component" value="Unassembled WGS sequence"/>
</dbReference>
<keyword evidence="1" id="KW-0472">Membrane</keyword>
<comment type="caution">
    <text evidence="2">The sequence shown here is derived from an EMBL/GenBank/DDBJ whole genome shotgun (WGS) entry which is preliminary data.</text>
</comment>
<protein>
    <recommendedName>
        <fullName evidence="4">DUF3618 domain-containing protein</fullName>
    </recommendedName>
</protein>
<reference evidence="3" key="1">
    <citation type="journal article" date="2019" name="Int. J. Syst. Evol. Microbiol.">
        <title>The Global Catalogue of Microorganisms (GCM) 10K type strain sequencing project: providing services to taxonomists for standard genome sequencing and annotation.</title>
        <authorList>
            <consortium name="The Broad Institute Genomics Platform"/>
            <consortium name="The Broad Institute Genome Sequencing Center for Infectious Disease"/>
            <person name="Wu L."/>
            <person name="Ma J."/>
        </authorList>
    </citation>
    <scope>NUCLEOTIDE SEQUENCE [LARGE SCALE GENOMIC DNA]</scope>
    <source>
        <strain evidence="3">JCM 17137</strain>
    </source>
</reference>